<feature type="transmembrane region" description="Helical" evidence="1">
    <location>
        <begin position="275"/>
        <end position="299"/>
    </location>
</feature>
<sequence>MSCFPFSPHSNRKNEFPPFNNGSSTSTSTFTLDVLDDSAFSDALSPIRKDSMADESILASSCQNSTINLPLSAPSSILRTKVLACSTPKDQCQVAATQPSFLNESKPNDNDKENVGKKVIKRQSRPVESINYNLSPYRMQKIRNLDSARPRRPPGADNPVNSYFHPKAPKRVRSEIILRHVEKRRREALHQENMEIVNRNLPEFVLSIILFFWQILYMLHLLPTDNTYVFHATVTSITLYSLRYISTVPVWWAIVGGFMVLYLVVAWLFSFSINFAGFAFLMVFIKAVSSFVQGTILIFQ</sequence>
<protein>
    <submittedName>
        <fullName evidence="2">Uncharacterized protein</fullName>
    </submittedName>
</protein>
<evidence type="ECO:0000256" key="1">
    <source>
        <dbReference type="SAM" id="Phobius"/>
    </source>
</evidence>
<name>A0A8R1IP37_CAEJA</name>
<feature type="transmembrane region" description="Helical" evidence="1">
    <location>
        <begin position="250"/>
        <end position="269"/>
    </location>
</feature>
<reference evidence="2" key="2">
    <citation type="submission" date="2022-06" db="UniProtKB">
        <authorList>
            <consortium name="EnsemblMetazoa"/>
        </authorList>
    </citation>
    <scope>IDENTIFICATION</scope>
    <source>
        <strain evidence="2">DF5081</strain>
    </source>
</reference>
<organism evidence="2 3">
    <name type="scientific">Caenorhabditis japonica</name>
    <dbReference type="NCBI Taxonomy" id="281687"/>
    <lineage>
        <taxon>Eukaryota</taxon>
        <taxon>Metazoa</taxon>
        <taxon>Ecdysozoa</taxon>
        <taxon>Nematoda</taxon>
        <taxon>Chromadorea</taxon>
        <taxon>Rhabditida</taxon>
        <taxon>Rhabditina</taxon>
        <taxon>Rhabditomorpha</taxon>
        <taxon>Rhabditoidea</taxon>
        <taxon>Rhabditidae</taxon>
        <taxon>Peloderinae</taxon>
        <taxon>Caenorhabditis</taxon>
    </lineage>
</organism>
<dbReference type="AlphaFoldDB" id="A0A8R1IP37"/>
<keyword evidence="1" id="KW-0812">Transmembrane</keyword>
<evidence type="ECO:0000313" key="3">
    <source>
        <dbReference type="Proteomes" id="UP000005237"/>
    </source>
</evidence>
<feature type="transmembrane region" description="Helical" evidence="1">
    <location>
        <begin position="204"/>
        <end position="222"/>
    </location>
</feature>
<keyword evidence="1" id="KW-1133">Transmembrane helix</keyword>
<reference evidence="3" key="1">
    <citation type="submission" date="2010-08" db="EMBL/GenBank/DDBJ databases">
        <authorList>
            <consortium name="Caenorhabditis japonica Sequencing Consortium"/>
            <person name="Wilson R.K."/>
        </authorList>
    </citation>
    <scope>NUCLEOTIDE SEQUENCE [LARGE SCALE GENOMIC DNA]</scope>
    <source>
        <strain evidence="3">DF5081</strain>
    </source>
</reference>
<dbReference type="EnsemblMetazoa" id="CJA35233.1">
    <property type="protein sequence ID" value="CJA35233.1"/>
    <property type="gene ID" value="WBGene00211080"/>
</dbReference>
<keyword evidence="1" id="KW-0472">Membrane</keyword>
<accession>A0A8R1IP37</accession>
<evidence type="ECO:0000313" key="2">
    <source>
        <dbReference type="EnsemblMetazoa" id="CJA35233.1"/>
    </source>
</evidence>
<keyword evidence="3" id="KW-1185">Reference proteome</keyword>
<dbReference type="Proteomes" id="UP000005237">
    <property type="component" value="Unassembled WGS sequence"/>
</dbReference>
<proteinExistence type="predicted"/>